<proteinExistence type="predicted"/>
<reference evidence="1 2" key="1">
    <citation type="submission" date="2018-08" db="EMBL/GenBank/DDBJ databases">
        <title>Genomic investigation of the strawberry pathogen Phytophthora fragariae indicates pathogenicity is determined by transcriptional variation in three key races.</title>
        <authorList>
            <person name="Adams T.M."/>
            <person name="Armitage A.D."/>
            <person name="Sobczyk M.K."/>
            <person name="Bates H.J."/>
            <person name="Dunwell J.M."/>
            <person name="Nellist C.F."/>
            <person name="Harrison R.J."/>
        </authorList>
    </citation>
    <scope>NUCLEOTIDE SEQUENCE [LARGE SCALE GENOMIC DNA]</scope>
    <source>
        <strain evidence="1 2">SCRP333</strain>
    </source>
</reference>
<name>A0A6A4AP40_9STRA</name>
<comment type="caution">
    <text evidence="1">The sequence shown here is derived from an EMBL/GenBank/DDBJ whole genome shotgun (WGS) entry which is preliminary data.</text>
</comment>
<feature type="non-terminal residue" evidence="1">
    <location>
        <position position="1"/>
    </location>
</feature>
<protein>
    <submittedName>
        <fullName evidence="1">Uncharacterized protein</fullName>
    </submittedName>
</protein>
<dbReference type="EMBL" id="QXFT01011246">
    <property type="protein sequence ID" value="KAE9260440.1"/>
    <property type="molecule type" value="Genomic_DNA"/>
</dbReference>
<sequence>SSRLEARQHCGSSRGQPLGEDIQALLQCALPVDANSSRGLPVSPGATMAKIVFKAADDEAWFKWGKNAMLVC</sequence>
<dbReference type="AlphaFoldDB" id="A0A6A4AP40"/>
<organism evidence="1 2">
    <name type="scientific">Phytophthora rubi</name>
    <dbReference type="NCBI Taxonomy" id="129364"/>
    <lineage>
        <taxon>Eukaryota</taxon>
        <taxon>Sar</taxon>
        <taxon>Stramenopiles</taxon>
        <taxon>Oomycota</taxon>
        <taxon>Peronosporomycetes</taxon>
        <taxon>Peronosporales</taxon>
        <taxon>Peronosporaceae</taxon>
        <taxon>Phytophthora</taxon>
    </lineage>
</organism>
<keyword evidence="2" id="KW-1185">Reference proteome</keyword>
<gene>
    <name evidence="1" type="ORF">PR003_g34367</name>
</gene>
<dbReference type="Proteomes" id="UP000434957">
    <property type="component" value="Unassembled WGS sequence"/>
</dbReference>
<evidence type="ECO:0000313" key="2">
    <source>
        <dbReference type="Proteomes" id="UP000434957"/>
    </source>
</evidence>
<evidence type="ECO:0000313" key="1">
    <source>
        <dbReference type="EMBL" id="KAE9260440.1"/>
    </source>
</evidence>
<accession>A0A6A4AP40</accession>